<accession>A0A9D4CK86</accession>
<dbReference type="EMBL" id="JAIWYP010000012">
    <property type="protein sequence ID" value="KAH3726874.1"/>
    <property type="molecule type" value="Genomic_DNA"/>
</dbReference>
<feature type="region of interest" description="Disordered" evidence="1">
    <location>
        <begin position="58"/>
        <end position="107"/>
    </location>
</feature>
<evidence type="ECO:0000313" key="2">
    <source>
        <dbReference type="EMBL" id="KAH3726874.1"/>
    </source>
</evidence>
<keyword evidence="3" id="KW-1185">Reference proteome</keyword>
<gene>
    <name evidence="2" type="ORF">DPMN_052749</name>
</gene>
<organism evidence="2 3">
    <name type="scientific">Dreissena polymorpha</name>
    <name type="common">Zebra mussel</name>
    <name type="synonym">Mytilus polymorpha</name>
    <dbReference type="NCBI Taxonomy" id="45954"/>
    <lineage>
        <taxon>Eukaryota</taxon>
        <taxon>Metazoa</taxon>
        <taxon>Spiralia</taxon>
        <taxon>Lophotrochozoa</taxon>
        <taxon>Mollusca</taxon>
        <taxon>Bivalvia</taxon>
        <taxon>Autobranchia</taxon>
        <taxon>Heteroconchia</taxon>
        <taxon>Euheterodonta</taxon>
        <taxon>Imparidentia</taxon>
        <taxon>Neoheterodontei</taxon>
        <taxon>Myida</taxon>
        <taxon>Dreissenoidea</taxon>
        <taxon>Dreissenidae</taxon>
        <taxon>Dreissena</taxon>
    </lineage>
</organism>
<protein>
    <submittedName>
        <fullName evidence="2">Uncharacterized protein</fullName>
    </submittedName>
</protein>
<reference evidence="2" key="2">
    <citation type="submission" date="2020-11" db="EMBL/GenBank/DDBJ databases">
        <authorList>
            <person name="McCartney M.A."/>
            <person name="Auch B."/>
            <person name="Kono T."/>
            <person name="Mallez S."/>
            <person name="Becker A."/>
            <person name="Gohl D.M."/>
            <person name="Silverstein K.A.T."/>
            <person name="Koren S."/>
            <person name="Bechman K.B."/>
            <person name="Herman A."/>
            <person name="Abrahante J.E."/>
            <person name="Garbe J."/>
        </authorList>
    </citation>
    <scope>NUCLEOTIDE SEQUENCE</scope>
    <source>
        <strain evidence="2">Duluth1</strain>
        <tissue evidence="2">Whole animal</tissue>
    </source>
</reference>
<sequence length="107" mass="11887">MSVLSVKDECRTTLCMFKRHKSSTLLPPLPSSLFRRCSETTTYLRKITIPLSDPSKFCESAKSAGEDVRVEEPPDEVPIPDPPQAMWGNHYPHTANTIPLGDSSESP</sequence>
<proteinExistence type="predicted"/>
<reference evidence="2" key="1">
    <citation type="journal article" date="2019" name="bioRxiv">
        <title>The Genome of the Zebra Mussel, Dreissena polymorpha: A Resource for Invasive Species Research.</title>
        <authorList>
            <person name="McCartney M.A."/>
            <person name="Auch B."/>
            <person name="Kono T."/>
            <person name="Mallez S."/>
            <person name="Zhang Y."/>
            <person name="Obille A."/>
            <person name="Becker A."/>
            <person name="Abrahante J.E."/>
            <person name="Garbe J."/>
            <person name="Badalamenti J.P."/>
            <person name="Herman A."/>
            <person name="Mangelson H."/>
            <person name="Liachko I."/>
            <person name="Sullivan S."/>
            <person name="Sone E.D."/>
            <person name="Koren S."/>
            <person name="Silverstein K.A.T."/>
            <person name="Beckman K.B."/>
            <person name="Gohl D.M."/>
        </authorList>
    </citation>
    <scope>NUCLEOTIDE SEQUENCE</scope>
    <source>
        <strain evidence="2">Duluth1</strain>
        <tissue evidence="2">Whole animal</tissue>
    </source>
</reference>
<dbReference type="AlphaFoldDB" id="A0A9D4CK86"/>
<name>A0A9D4CK86_DREPO</name>
<evidence type="ECO:0000256" key="1">
    <source>
        <dbReference type="SAM" id="MobiDB-lite"/>
    </source>
</evidence>
<comment type="caution">
    <text evidence="2">The sequence shown here is derived from an EMBL/GenBank/DDBJ whole genome shotgun (WGS) entry which is preliminary data.</text>
</comment>
<dbReference type="Proteomes" id="UP000828390">
    <property type="component" value="Unassembled WGS sequence"/>
</dbReference>
<evidence type="ECO:0000313" key="3">
    <source>
        <dbReference type="Proteomes" id="UP000828390"/>
    </source>
</evidence>